<comment type="similarity">
    <text evidence="2">Belongs to the TraY family.</text>
</comment>
<dbReference type="STRING" id="376489.A5892_02255"/>
<evidence type="ECO:0000256" key="1">
    <source>
        <dbReference type="ARBA" id="ARBA00004496"/>
    </source>
</evidence>
<dbReference type="SUPFAM" id="SSF47598">
    <property type="entry name" value="Ribbon-helix-helix"/>
    <property type="match status" value="1"/>
</dbReference>
<dbReference type="AlphaFoldDB" id="A0A172YJQ7"/>
<evidence type="ECO:0000256" key="5">
    <source>
        <dbReference type="ARBA" id="ARBA00022971"/>
    </source>
</evidence>
<dbReference type="Proteomes" id="UP000077875">
    <property type="component" value="Chromosome"/>
</dbReference>
<dbReference type="KEGG" id="haa:A5892_02255"/>
<gene>
    <name evidence="7" type="ORF">A5892_02255</name>
</gene>
<protein>
    <recommendedName>
        <fullName evidence="3">Relaxosome protein TraY</fullName>
    </recommendedName>
</protein>
<comment type="subcellular location">
    <subcellularLocation>
        <location evidence="1">Cytoplasm</location>
    </subcellularLocation>
</comment>
<dbReference type="GO" id="GO:0006355">
    <property type="term" value="P:regulation of DNA-templated transcription"/>
    <property type="evidence" value="ECO:0007669"/>
    <property type="project" value="InterPro"/>
</dbReference>
<reference evidence="7 8" key="1">
    <citation type="submission" date="2016-04" db="EMBL/GenBank/DDBJ databases">
        <title>Complete Genome Sequence of Halotalea alkalilenta IHB B 13600.</title>
        <authorList>
            <person name="Swarnkar M.K."/>
            <person name="Sharma A."/>
            <person name="Kaushal K."/>
            <person name="Soni R."/>
            <person name="Rana S."/>
            <person name="Singh A.K."/>
            <person name="Gulati A."/>
        </authorList>
    </citation>
    <scope>NUCLEOTIDE SEQUENCE [LARGE SCALE GENOMIC DNA]</scope>
    <source>
        <strain evidence="7 8">IHB B 13600</strain>
    </source>
</reference>
<evidence type="ECO:0000313" key="7">
    <source>
        <dbReference type="EMBL" id="ANF59440.1"/>
    </source>
</evidence>
<sequence>MATSIRLPIETEQRLNHLAEATGRSKAFYLRKLIEDNLDELEDVYLAERTLERIRQGEEETLSHEAFWHEVEG</sequence>
<evidence type="ECO:0000256" key="2">
    <source>
        <dbReference type="ARBA" id="ARBA00007183"/>
    </source>
</evidence>
<keyword evidence="6" id="KW-0238">DNA-binding</keyword>
<organism evidence="7 8">
    <name type="scientific">Halotalea alkalilenta</name>
    <dbReference type="NCBI Taxonomy" id="376489"/>
    <lineage>
        <taxon>Bacteria</taxon>
        <taxon>Pseudomonadati</taxon>
        <taxon>Pseudomonadota</taxon>
        <taxon>Gammaproteobacteria</taxon>
        <taxon>Oceanospirillales</taxon>
        <taxon>Halomonadaceae</taxon>
        <taxon>Halotalea</taxon>
    </lineage>
</organism>
<dbReference type="EMBL" id="CP015243">
    <property type="protein sequence ID" value="ANF59440.1"/>
    <property type="molecule type" value="Genomic_DNA"/>
</dbReference>
<dbReference type="InterPro" id="IPR008876">
    <property type="entry name" value="TraY"/>
</dbReference>
<keyword evidence="8" id="KW-1185">Reference proteome</keyword>
<accession>A0A172YJQ7</accession>
<evidence type="ECO:0000256" key="4">
    <source>
        <dbReference type="ARBA" id="ARBA00022490"/>
    </source>
</evidence>
<dbReference type="Pfam" id="PF05509">
    <property type="entry name" value="TraY"/>
    <property type="match status" value="1"/>
</dbReference>
<dbReference type="InterPro" id="IPR010985">
    <property type="entry name" value="Ribbon_hlx_hlx"/>
</dbReference>
<keyword evidence="5" id="KW-0184">Conjugation</keyword>
<evidence type="ECO:0000313" key="8">
    <source>
        <dbReference type="Proteomes" id="UP000077875"/>
    </source>
</evidence>
<evidence type="ECO:0000256" key="6">
    <source>
        <dbReference type="ARBA" id="ARBA00023125"/>
    </source>
</evidence>
<proteinExistence type="inferred from homology"/>
<name>A0A172YJQ7_9GAMM</name>
<evidence type="ECO:0000256" key="3">
    <source>
        <dbReference type="ARBA" id="ARBA00020541"/>
    </source>
</evidence>
<keyword evidence="4" id="KW-0963">Cytoplasm</keyword>